<gene>
    <name evidence="5" type="ORF">TCE0_017r04419</name>
</gene>
<comment type="caution">
    <text evidence="5">The sequence shown here is derived from an EMBL/GenBank/DDBJ whole genome shotgun (WGS) entry which is preliminary data.</text>
</comment>
<evidence type="ECO:0000256" key="2">
    <source>
        <dbReference type="SAM" id="Phobius"/>
    </source>
</evidence>
<keyword evidence="2" id="KW-0812">Transmembrane</keyword>
<keyword evidence="2" id="KW-1133">Transmembrane helix</keyword>
<dbReference type="InterPro" id="IPR027417">
    <property type="entry name" value="P-loop_NTPase"/>
</dbReference>
<dbReference type="PANTHER" id="PTHR14143">
    <property type="entry name" value="INTERFERON-INDUCIBLE GTPASE FAMILY MEMBER"/>
    <property type="match status" value="1"/>
</dbReference>
<dbReference type="Gene3D" id="3.40.50.300">
    <property type="entry name" value="P-loop containing nucleotide triphosphate hydrolases"/>
    <property type="match status" value="1"/>
</dbReference>
<dbReference type="EMBL" id="DF933813">
    <property type="protein sequence ID" value="GAM35808.1"/>
    <property type="molecule type" value="Genomic_DNA"/>
</dbReference>
<feature type="transmembrane region" description="Helical" evidence="2">
    <location>
        <begin position="489"/>
        <end position="509"/>
    </location>
</feature>
<dbReference type="PROSITE" id="PS51257">
    <property type="entry name" value="PROKAR_LIPOPROTEIN"/>
    <property type="match status" value="1"/>
</dbReference>
<feature type="chain" id="PRO_5027758072" description="G domain-containing protein" evidence="3">
    <location>
        <begin position="19"/>
        <end position="511"/>
    </location>
</feature>
<dbReference type="Pfam" id="PF01926">
    <property type="entry name" value="MMR_HSR1"/>
    <property type="match status" value="1"/>
</dbReference>
<evidence type="ECO:0000313" key="6">
    <source>
        <dbReference type="Proteomes" id="UP000053095"/>
    </source>
</evidence>
<dbReference type="PANTHER" id="PTHR14143:SF1">
    <property type="entry name" value="IRG-TYPE G DOMAIN-CONTAINING PROTEIN"/>
    <property type="match status" value="1"/>
</dbReference>
<evidence type="ECO:0000313" key="5">
    <source>
        <dbReference type="EMBL" id="GAM35808.1"/>
    </source>
</evidence>
<evidence type="ECO:0000256" key="1">
    <source>
        <dbReference type="SAM" id="Coils"/>
    </source>
</evidence>
<protein>
    <recommendedName>
        <fullName evidence="4">G domain-containing protein</fullName>
    </recommendedName>
</protein>
<dbReference type="InterPro" id="IPR006073">
    <property type="entry name" value="GTP-bd"/>
</dbReference>
<name>A0A6V8H3A5_TALPI</name>
<keyword evidence="1" id="KW-0175">Coiled coil</keyword>
<evidence type="ECO:0000256" key="3">
    <source>
        <dbReference type="SAM" id="SignalP"/>
    </source>
</evidence>
<keyword evidence="6" id="KW-1185">Reference proteome</keyword>
<keyword evidence="2" id="KW-0472">Membrane</keyword>
<feature type="signal peptide" evidence="3">
    <location>
        <begin position="1"/>
        <end position="18"/>
    </location>
</feature>
<feature type="domain" description="G" evidence="4">
    <location>
        <begin position="33"/>
        <end position="133"/>
    </location>
</feature>
<dbReference type="SUPFAM" id="SSF52540">
    <property type="entry name" value="P-loop containing nucleoside triphosphate hydrolases"/>
    <property type="match status" value="1"/>
</dbReference>
<organism evidence="5 6">
    <name type="scientific">Talaromyces pinophilus</name>
    <name type="common">Penicillium pinophilum</name>
    <dbReference type="NCBI Taxonomy" id="128442"/>
    <lineage>
        <taxon>Eukaryota</taxon>
        <taxon>Fungi</taxon>
        <taxon>Dikarya</taxon>
        <taxon>Ascomycota</taxon>
        <taxon>Pezizomycotina</taxon>
        <taxon>Eurotiomycetes</taxon>
        <taxon>Eurotiomycetidae</taxon>
        <taxon>Eurotiales</taxon>
        <taxon>Trichocomaceae</taxon>
        <taxon>Talaromyces</taxon>
        <taxon>Talaromyces sect. Talaromyces</taxon>
    </lineage>
</organism>
<accession>A0A6V8H3A5</accession>
<keyword evidence="3" id="KW-0732">Signal</keyword>
<dbReference type="AlphaFoldDB" id="A0A6V8H3A5"/>
<proteinExistence type="predicted"/>
<reference evidence="6" key="1">
    <citation type="journal article" date="2015" name="Genome Announc.">
        <title>Draft genome sequence of Talaromyces cellulolyticus strain Y-94, a source of lignocellulosic biomass-degrading enzymes.</title>
        <authorList>
            <person name="Fujii T."/>
            <person name="Koike H."/>
            <person name="Sawayama S."/>
            <person name="Yano S."/>
            <person name="Inoue H."/>
        </authorList>
    </citation>
    <scope>NUCLEOTIDE SEQUENCE [LARGE SCALE GENOMIC DNA]</scope>
    <source>
        <strain evidence="6">Y-94</strain>
    </source>
</reference>
<evidence type="ECO:0000259" key="4">
    <source>
        <dbReference type="Pfam" id="PF01926"/>
    </source>
</evidence>
<dbReference type="GO" id="GO:0005525">
    <property type="term" value="F:GTP binding"/>
    <property type="evidence" value="ECO:0007669"/>
    <property type="project" value="InterPro"/>
</dbReference>
<dbReference type="Proteomes" id="UP000053095">
    <property type="component" value="Unassembled WGS sequence"/>
</dbReference>
<feature type="coiled-coil region" evidence="1">
    <location>
        <begin position="428"/>
        <end position="462"/>
    </location>
</feature>
<sequence length="511" mass="56883">MLLFRIVTVGVILLGCYGSIHEQTAALDANVLQIAIMGMTGVGKSSFINALGGVHVKDNSSASVCDGFESCTGRVNWYKAHVDDRPVYLIDTPGFGDTLRAPDDILAEIVDALGQLYEYSHNRYIDGLIYLHNINDDAVGDVLKNYCAFEKMLGVESAKRTLLVTTRWPNDSTSGEWERLNKKKTQFYKTCNILTKNGARTAPYSRKGREEAQKLVRIVMDVPNPTALRAQRQLVDDRIPLEDTDAFLCLDKRGKGLILYSPVSDNAKANKPCPVTSLNGCITVRSATTATQTDAAISTQTGLNGLNEFLGHAALMHAKVYCFAHRFLISRLEELALQHLERILLTCDAPNDLFFSRLADAIHLIYESTPKISQFPNTARQLLSQYVAQNFTTLPDEGFKSLVSEGGDFMIDVAQKLAQQIATVGRSNQSVDEHIHELEMKIDRLELESQREKSVLEMTEQEIGEWESWNRDITAKGLRPRGDAESFELAIIVSFLLVFSCSLYIDIAFAQ</sequence>